<feature type="repeat" description="PPR" evidence="3">
    <location>
        <begin position="434"/>
        <end position="468"/>
    </location>
</feature>
<feature type="repeat" description="PPR" evidence="3">
    <location>
        <begin position="258"/>
        <end position="292"/>
    </location>
</feature>
<gene>
    <name evidence="4" type="ORF">Cgig2_032478</name>
</gene>
<feature type="repeat" description="PPR" evidence="3">
    <location>
        <begin position="293"/>
        <end position="327"/>
    </location>
</feature>
<dbReference type="NCBIfam" id="TIGR00756">
    <property type="entry name" value="PPR"/>
    <property type="match status" value="5"/>
</dbReference>
<comment type="caution">
    <text evidence="4">The sequence shown here is derived from an EMBL/GenBank/DDBJ whole genome shotgun (WGS) entry which is preliminary data.</text>
</comment>
<evidence type="ECO:0000313" key="5">
    <source>
        <dbReference type="Proteomes" id="UP001153076"/>
    </source>
</evidence>
<evidence type="ECO:0000256" key="3">
    <source>
        <dbReference type="PROSITE-ProRule" id="PRU00708"/>
    </source>
</evidence>
<dbReference type="PROSITE" id="PS51375">
    <property type="entry name" value="PPR"/>
    <property type="match status" value="6"/>
</dbReference>
<dbReference type="OrthoDB" id="185373at2759"/>
<feature type="repeat" description="PPR" evidence="3">
    <location>
        <begin position="363"/>
        <end position="397"/>
    </location>
</feature>
<dbReference type="SUPFAM" id="SSF81901">
    <property type="entry name" value="HCP-like"/>
    <property type="match status" value="1"/>
</dbReference>
<evidence type="ECO:0000256" key="2">
    <source>
        <dbReference type="ARBA" id="ARBA00022737"/>
    </source>
</evidence>
<name>A0A9Q1QPW5_9CARY</name>
<reference evidence="4" key="1">
    <citation type="submission" date="2022-04" db="EMBL/GenBank/DDBJ databases">
        <title>Carnegiea gigantea Genome sequencing and assembly v2.</title>
        <authorList>
            <person name="Copetti D."/>
            <person name="Sanderson M.J."/>
            <person name="Burquez A."/>
            <person name="Wojciechowski M.F."/>
        </authorList>
    </citation>
    <scope>NUCLEOTIDE SEQUENCE</scope>
    <source>
        <strain evidence="4">SGP5-SGP5p</strain>
        <tissue evidence="4">Aerial part</tissue>
    </source>
</reference>
<keyword evidence="5" id="KW-1185">Reference proteome</keyword>
<dbReference type="Pfam" id="PF01535">
    <property type="entry name" value="PPR"/>
    <property type="match status" value="3"/>
</dbReference>
<evidence type="ECO:0008006" key="6">
    <source>
        <dbReference type="Google" id="ProtNLM"/>
    </source>
</evidence>
<feature type="repeat" description="PPR" evidence="3">
    <location>
        <begin position="469"/>
        <end position="499"/>
    </location>
</feature>
<sequence>MSTAILIRALPPRATAGNVSAAAFSSSSSAAASSDPDNEDAVSTAVSLLTHHQPSKTRWSSLRSLFPNGFTPPQITQILLKIWHKPQLAHRFFNFANRHSLASPLPPHCYAPVIHIVARAHLKTRARTLIKEAVRTSELVGSDDHDEIPAKVAKIPKLFKELVETYTVCKSIPLVFDLLIEGLLDVNKLEPSIEIVRLLMSRGFCPHVKTCNELISAASRHRGCDFGYDLYREIFGFNHDAGDYKNVKGRVSHKLIPNVHTINALMAAFLRDGSVDMVEELWIEMAKLNLTPKICSYSILMAAYCREGSVEKAQNVWEDLREKGLRPDVGAYNILIGGYCGMGEIEKAEELYREMGLNGLKGTGATYQHLLNGYCLRGDANSAFLVYKDMCVKGFNPSDSTLNTMVRLLCDKKSVLEAFDFFKTLMRNADFQATESNFRMLIKGLCSEGKMDEALQLQAQMVGKGFKPDSHIYGAFIDGYIKLGKPDVADRLREEMMATQTYFFTTSSMQECS</sequence>
<evidence type="ECO:0000256" key="1">
    <source>
        <dbReference type="ARBA" id="ARBA00007626"/>
    </source>
</evidence>
<evidence type="ECO:0000313" key="4">
    <source>
        <dbReference type="EMBL" id="KAJ8450853.1"/>
    </source>
</evidence>
<accession>A0A9Q1QPW5</accession>
<keyword evidence="2" id="KW-0677">Repeat</keyword>
<proteinExistence type="inferred from homology"/>
<dbReference type="InterPro" id="IPR002885">
    <property type="entry name" value="PPR_rpt"/>
</dbReference>
<organism evidence="4 5">
    <name type="scientific">Carnegiea gigantea</name>
    <dbReference type="NCBI Taxonomy" id="171969"/>
    <lineage>
        <taxon>Eukaryota</taxon>
        <taxon>Viridiplantae</taxon>
        <taxon>Streptophyta</taxon>
        <taxon>Embryophyta</taxon>
        <taxon>Tracheophyta</taxon>
        <taxon>Spermatophyta</taxon>
        <taxon>Magnoliopsida</taxon>
        <taxon>eudicotyledons</taxon>
        <taxon>Gunneridae</taxon>
        <taxon>Pentapetalae</taxon>
        <taxon>Caryophyllales</taxon>
        <taxon>Cactineae</taxon>
        <taxon>Cactaceae</taxon>
        <taxon>Cactoideae</taxon>
        <taxon>Echinocereeae</taxon>
        <taxon>Carnegiea</taxon>
    </lineage>
</organism>
<dbReference type="Proteomes" id="UP001153076">
    <property type="component" value="Unassembled WGS sequence"/>
</dbReference>
<dbReference type="EMBL" id="JAKOGI010000012">
    <property type="protein sequence ID" value="KAJ8450853.1"/>
    <property type="molecule type" value="Genomic_DNA"/>
</dbReference>
<dbReference type="Gene3D" id="1.25.40.10">
    <property type="entry name" value="Tetratricopeptide repeat domain"/>
    <property type="match status" value="3"/>
</dbReference>
<dbReference type="InterPro" id="IPR011990">
    <property type="entry name" value="TPR-like_helical_dom_sf"/>
</dbReference>
<comment type="similarity">
    <text evidence="1">Belongs to the PPR family. P subfamily.</text>
</comment>
<dbReference type="PANTHER" id="PTHR47941">
    <property type="entry name" value="PENTATRICOPEPTIDE REPEAT-CONTAINING PROTEIN 3, MITOCHONDRIAL"/>
    <property type="match status" value="1"/>
</dbReference>
<dbReference type="Pfam" id="PF13041">
    <property type="entry name" value="PPR_2"/>
    <property type="match status" value="2"/>
</dbReference>
<protein>
    <recommendedName>
        <fullName evidence="6">Pentatricopeptide repeat-containing protein</fullName>
    </recommendedName>
</protein>
<feature type="repeat" description="PPR" evidence="3">
    <location>
        <begin position="328"/>
        <end position="362"/>
    </location>
</feature>
<dbReference type="AlphaFoldDB" id="A0A9Q1QPW5"/>